<dbReference type="Proteomes" id="UP000077755">
    <property type="component" value="Chromosome 8"/>
</dbReference>
<dbReference type="EMBL" id="CP093350">
    <property type="protein sequence ID" value="WOH12087.1"/>
    <property type="molecule type" value="Genomic_DNA"/>
</dbReference>
<gene>
    <name evidence="1" type="ORF">DCAR_0831586</name>
    <name evidence="2" type="ORF">DCAR_0831588</name>
</gene>
<reference evidence="1" key="2">
    <citation type="submission" date="2022-03" db="EMBL/GenBank/DDBJ databases">
        <title>Draft title - Genomic analysis of global carrot germplasm unveils the trajectory of domestication and the origin of high carotenoid orange carrot.</title>
        <authorList>
            <person name="Iorizzo M."/>
            <person name="Ellison S."/>
            <person name="Senalik D."/>
            <person name="Macko-Podgorni A."/>
            <person name="Grzebelus D."/>
            <person name="Bostan H."/>
            <person name="Rolling W."/>
            <person name="Curaba J."/>
            <person name="Simon P."/>
        </authorList>
    </citation>
    <scope>NUCLEOTIDE SEQUENCE</scope>
    <source>
        <tissue evidence="1">Leaf</tissue>
    </source>
</reference>
<reference evidence="1" key="1">
    <citation type="journal article" date="2016" name="Nat. Genet.">
        <title>A high-quality carrot genome assembly provides new insights into carotenoid accumulation and asterid genome evolution.</title>
        <authorList>
            <person name="Iorizzo M."/>
            <person name="Ellison S."/>
            <person name="Senalik D."/>
            <person name="Zeng P."/>
            <person name="Satapoomin P."/>
            <person name="Huang J."/>
            <person name="Bowman M."/>
            <person name="Iovene M."/>
            <person name="Sanseverino W."/>
            <person name="Cavagnaro P."/>
            <person name="Yildiz M."/>
            <person name="Macko-Podgorni A."/>
            <person name="Moranska E."/>
            <person name="Grzebelus E."/>
            <person name="Grzebelus D."/>
            <person name="Ashrafi H."/>
            <person name="Zheng Z."/>
            <person name="Cheng S."/>
            <person name="Spooner D."/>
            <person name="Van Deynze A."/>
            <person name="Simon P."/>
        </authorList>
    </citation>
    <scope>NUCLEOTIDE SEQUENCE</scope>
    <source>
        <tissue evidence="1">Leaf</tissue>
    </source>
</reference>
<dbReference type="AlphaFoldDB" id="A0AAF0XRS7"/>
<keyword evidence="3" id="KW-1185">Reference proteome</keyword>
<sequence length="28" mass="3124">MATFMSTPPVPTFVAFYPRDYNIVAVGM</sequence>
<evidence type="ECO:0000313" key="3">
    <source>
        <dbReference type="Proteomes" id="UP000077755"/>
    </source>
</evidence>
<organism evidence="1 3">
    <name type="scientific">Daucus carota subsp. sativus</name>
    <name type="common">Carrot</name>
    <dbReference type="NCBI Taxonomy" id="79200"/>
    <lineage>
        <taxon>Eukaryota</taxon>
        <taxon>Viridiplantae</taxon>
        <taxon>Streptophyta</taxon>
        <taxon>Embryophyta</taxon>
        <taxon>Tracheophyta</taxon>
        <taxon>Spermatophyta</taxon>
        <taxon>Magnoliopsida</taxon>
        <taxon>eudicotyledons</taxon>
        <taxon>Gunneridae</taxon>
        <taxon>Pentapetalae</taxon>
        <taxon>asterids</taxon>
        <taxon>campanulids</taxon>
        <taxon>Apiales</taxon>
        <taxon>Apiaceae</taxon>
        <taxon>Apioideae</taxon>
        <taxon>Scandiceae</taxon>
        <taxon>Daucinae</taxon>
        <taxon>Daucus</taxon>
        <taxon>Daucus sect. Daucus</taxon>
    </lineage>
</organism>
<protein>
    <submittedName>
        <fullName evidence="1">Uncharacterized protein</fullName>
    </submittedName>
</protein>
<dbReference type="EMBL" id="CP093350">
    <property type="protein sequence ID" value="WOH12089.1"/>
    <property type="molecule type" value="Genomic_DNA"/>
</dbReference>
<proteinExistence type="predicted"/>
<evidence type="ECO:0000313" key="2">
    <source>
        <dbReference type="EMBL" id="WOH12089.1"/>
    </source>
</evidence>
<evidence type="ECO:0000313" key="1">
    <source>
        <dbReference type="EMBL" id="WOH12087.1"/>
    </source>
</evidence>
<accession>A0AAF0XRS7</accession>
<name>A0AAF0XRS7_DAUCS</name>